<reference evidence="2" key="2">
    <citation type="submission" date="2020-11" db="EMBL/GenBank/DDBJ databases">
        <authorList>
            <person name="McCartney M.A."/>
            <person name="Auch B."/>
            <person name="Kono T."/>
            <person name="Mallez S."/>
            <person name="Becker A."/>
            <person name="Gohl D.M."/>
            <person name="Silverstein K.A.T."/>
            <person name="Koren S."/>
            <person name="Bechman K.B."/>
            <person name="Herman A."/>
            <person name="Abrahante J.E."/>
            <person name="Garbe J."/>
        </authorList>
    </citation>
    <scope>NUCLEOTIDE SEQUENCE</scope>
    <source>
        <strain evidence="2">Duluth1</strain>
        <tissue evidence="2">Whole animal</tissue>
    </source>
</reference>
<sequence length="70" mass="8046">MITLQHHLSHPALSRPKQSESRPVYIPNIDIHSFLTHSAQNHVSLSTSMNLLQTHSQFYGEVFNAQNFNF</sequence>
<protein>
    <submittedName>
        <fullName evidence="2">Uncharacterized protein</fullName>
    </submittedName>
</protein>
<dbReference type="Proteomes" id="UP000828390">
    <property type="component" value="Unassembled WGS sequence"/>
</dbReference>
<proteinExistence type="predicted"/>
<evidence type="ECO:0000313" key="3">
    <source>
        <dbReference type="Proteomes" id="UP000828390"/>
    </source>
</evidence>
<feature type="region of interest" description="Disordered" evidence="1">
    <location>
        <begin position="1"/>
        <end position="21"/>
    </location>
</feature>
<gene>
    <name evidence="2" type="ORF">DPMN_101220</name>
</gene>
<accession>A0A9D4LH51</accession>
<reference evidence="2" key="1">
    <citation type="journal article" date="2019" name="bioRxiv">
        <title>The Genome of the Zebra Mussel, Dreissena polymorpha: A Resource for Invasive Species Research.</title>
        <authorList>
            <person name="McCartney M.A."/>
            <person name="Auch B."/>
            <person name="Kono T."/>
            <person name="Mallez S."/>
            <person name="Zhang Y."/>
            <person name="Obille A."/>
            <person name="Becker A."/>
            <person name="Abrahante J.E."/>
            <person name="Garbe J."/>
            <person name="Badalamenti J.P."/>
            <person name="Herman A."/>
            <person name="Mangelson H."/>
            <person name="Liachko I."/>
            <person name="Sullivan S."/>
            <person name="Sone E.D."/>
            <person name="Koren S."/>
            <person name="Silverstein K.A.T."/>
            <person name="Beckman K.B."/>
            <person name="Gohl D.M."/>
        </authorList>
    </citation>
    <scope>NUCLEOTIDE SEQUENCE</scope>
    <source>
        <strain evidence="2">Duluth1</strain>
        <tissue evidence="2">Whole animal</tissue>
    </source>
</reference>
<dbReference type="AlphaFoldDB" id="A0A9D4LH51"/>
<evidence type="ECO:0000256" key="1">
    <source>
        <dbReference type="SAM" id="MobiDB-lite"/>
    </source>
</evidence>
<comment type="caution">
    <text evidence="2">The sequence shown here is derived from an EMBL/GenBank/DDBJ whole genome shotgun (WGS) entry which is preliminary data.</text>
</comment>
<dbReference type="EMBL" id="JAIWYP010000003">
    <property type="protein sequence ID" value="KAH3858592.1"/>
    <property type="molecule type" value="Genomic_DNA"/>
</dbReference>
<evidence type="ECO:0000313" key="2">
    <source>
        <dbReference type="EMBL" id="KAH3858592.1"/>
    </source>
</evidence>
<organism evidence="2 3">
    <name type="scientific">Dreissena polymorpha</name>
    <name type="common">Zebra mussel</name>
    <name type="synonym">Mytilus polymorpha</name>
    <dbReference type="NCBI Taxonomy" id="45954"/>
    <lineage>
        <taxon>Eukaryota</taxon>
        <taxon>Metazoa</taxon>
        <taxon>Spiralia</taxon>
        <taxon>Lophotrochozoa</taxon>
        <taxon>Mollusca</taxon>
        <taxon>Bivalvia</taxon>
        <taxon>Autobranchia</taxon>
        <taxon>Heteroconchia</taxon>
        <taxon>Euheterodonta</taxon>
        <taxon>Imparidentia</taxon>
        <taxon>Neoheterodontei</taxon>
        <taxon>Myida</taxon>
        <taxon>Dreissenoidea</taxon>
        <taxon>Dreissenidae</taxon>
        <taxon>Dreissena</taxon>
    </lineage>
</organism>
<keyword evidence="3" id="KW-1185">Reference proteome</keyword>
<name>A0A9D4LH51_DREPO</name>